<dbReference type="EMBL" id="BLXT01000751">
    <property type="protein sequence ID" value="GFN79956.1"/>
    <property type="molecule type" value="Genomic_DNA"/>
</dbReference>
<comment type="caution">
    <text evidence="1">The sequence shown here is derived from an EMBL/GenBank/DDBJ whole genome shotgun (WGS) entry which is preliminary data.</text>
</comment>
<name>A0AAV3YCY1_9GAST</name>
<protein>
    <submittedName>
        <fullName evidence="1">Uncharacterized protein</fullName>
    </submittedName>
</protein>
<dbReference type="Proteomes" id="UP000735302">
    <property type="component" value="Unassembled WGS sequence"/>
</dbReference>
<proteinExistence type="predicted"/>
<evidence type="ECO:0000313" key="1">
    <source>
        <dbReference type="EMBL" id="GFN79956.1"/>
    </source>
</evidence>
<sequence>MVNSKDSWLSGRFWPNGGAVLFSGAWLRSGEVWHRRYKGGVGGTVARESAVRSAGTVLSRVRAPPPASWPKIESLKA</sequence>
<reference evidence="1 2" key="1">
    <citation type="journal article" date="2021" name="Elife">
        <title>Chloroplast acquisition without the gene transfer in kleptoplastic sea slugs, Plakobranchus ocellatus.</title>
        <authorList>
            <person name="Maeda T."/>
            <person name="Takahashi S."/>
            <person name="Yoshida T."/>
            <person name="Shimamura S."/>
            <person name="Takaki Y."/>
            <person name="Nagai Y."/>
            <person name="Toyoda A."/>
            <person name="Suzuki Y."/>
            <person name="Arimoto A."/>
            <person name="Ishii H."/>
            <person name="Satoh N."/>
            <person name="Nishiyama T."/>
            <person name="Hasebe M."/>
            <person name="Maruyama T."/>
            <person name="Minagawa J."/>
            <person name="Obokata J."/>
            <person name="Shigenobu S."/>
        </authorList>
    </citation>
    <scope>NUCLEOTIDE SEQUENCE [LARGE SCALE GENOMIC DNA]</scope>
</reference>
<gene>
    <name evidence="1" type="ORF">PoB_000646200</name>
</gene>
<evidence type="ECO:0000313" key="2">
    <source>
        <dbReference type="Proteomes" id="UP000735302"/>
    </source>
</evidence>
<accession>A0AAV3YCY1</accession>
<dbReference type="AlphaFoldDB" id="A0AAV3YCY1"/>
<keyword evidence="2" id="KW-1185">Reference proteome</keyword>
<organism evidence="1 2">
    <name type="scientific">Plakobranchus ocellatus</name>
    <dbReference type="NCBI Taxonomy" id="259542"/>
    <lineage>
        <taxon>Eukaryota</taxon>
        <taxon>Metazoa</taxon>
        <taxon>Spiralia</taxon>
        <taxon>Lophotrochozoa</taxon>
        <taxon>Mollusca</taxon>
        <taxon>Gastropoda</taxon>
        <taxon>Heterobranchia</taxon>
        <taxon>Euthyneura</taxon>
        <taxon>Panpulmonata</taxon>
        <taxon>Sacoglossa</taxon>
        <taxon>Placobranchoidea</taxon>
        <taxon>Plakobranchidae</taxon>
        <taxon>Plakobranchus</taxon>
    </lineage>
</organism>